<comment type="function">
    <text evidence="7 8">Has a role in the initiation of DNA replication. Required at S-phase checkpoint.</text>
</comment>
<keyword evidence="11" id="KW-1185">Reference proteome</keyword>
<dbReference type="Proteomes" id="UP000091918">
    <property type="component" value="Unassembled WGS sequence"/>
</dbReference>
<evidence type="ECO:0000256" key="2">
    <source>
        <dbReference type="ARBA" id="ARBA00007276"/>
    </source>
</evidence>
<feature type="region of interest" description="Disordered" evidence="9">
    <location>
        <begin position="335"/>
        <end position="359"/>
    </location>
</feature>
<proteinExistence type="inferred from homology"/>
<feature type="region of interest" description="Disordered" evidence="9">
    <location>
        <begin position="368"/>
        <end position="387"/>
    </location>
</feature>
<feature type="compositionally biased region" description="Low complexity" evidence="9">
    <location>
        <begin position="134"/>
        <end position="154"/>
    </location>
</feature>
<dbReference type="GO" id="GO:0031261">
    <property type="term" value="C:DNA replication preinitiation complex"/>
    <property type="evidence" value="ECO:0007669"/>
    <property type="project" value="TreeGrafter"/>
</dbReference>
<evidence type="ECO:0000256" key="9">
    <source>
        <dbReference type="SAM" id="MobiDB-lite"/>
    </source>
</evidence>
<dbReference type="PANTHER" id="PTHR28124:SF1">
    <property type="entry name" value="DNA REPLICATION REGULATOR SLD2"/>
    <property type="match status" value="1"/>
</dbReference>
<feature type="compositionally biased region" description="Low complexity" evidence="9">
    <location>
        <begin position="586"/>
        <end position="623"/>
    </location>
</feature>
<feature type="region of interest" description="Disordered" evidence="9">
    <location>
        <begin position="445"/>
        <end position="679"/>
    </location>
</feature>
<evidence type="ECO:0000256" key="8">
    <source>
        <dbReference type="RuleBase" id="RU367067"/>
    </source>
</evidence>
<dbReference type="OrthoDB" id="8775810at2759"/>
<comment type="caution">
    <text evidence="10">The sequence shown here is derived from an EMBL/GenBank/DDBJ whole genome shotgun (WGS) entry which is preliminary data.</text>
</comment>
<dbReference type="EMBL" id="LGUA01001460">
    <property type="protein sequence ID" value="OAX78533.1"/>
    <property type="molecule type" value="Genomic_DNA"/>
</dbReference>
<feature type="compositionally biased region" description="Basic and acidic residues" evidence="9">
    <location>
        <begin position="335"/>
        <end position="346"/>
    </location>
</feature>
<evidence type="ECO:0000256" key="1">
    <source>
        <dbReference type="ARBA" id="ARBA00004123"/>
    </source>
</evidence>
<reference evidence="10 11" key="1">
    <citation type="submission" date="2015-07" db="EMBL/GenBank/DDBJ databases">
        <title>Emmonsia species relationships and genome sequence.</title>
        <authorList>
            <person name="Cuomo C.A."/>
            <person name="Schwartz I.S."/>
            <person name="Kenyon C."/>
            <person name="de Hoog G.S."/>
            <person name="Govender N.P."/>
            <person name="Botha A."/>
            <person name="Moreno L."/>
            <person name="de Vries M."/>
            <person name="Munoz J.F."/>
            <person name="Stielow J.B."/>
        </authorList>
    </citation>
    <scope>NUCLEOTIDE SEQUENCE [LARGE SCALE GENOMIC DNA]</scope>
    <source>
        <strain evidence="10 11">CBS 136260</strain>
    </source>
</reference>
<feature type="compositionally biased region" description="Basic and acidic residues" evidence="9">
    <location>
        <begin position="90"/>
        <end position="100"/>
    </location>
</feature>
<comment type="subcellular location">
    <subcellularLocation>
        <location evidence="1 8">Nucleus</location>
    </subcellularLocation>
</comment>
<dbReference type="GO" id="GO:0003697">
    <property type="term" value="F:single-stranded DNA binding"/>
    <property type="evidence" value="ECO:0007669"/>
    <property type="project" value="TreeGrafter"/>
</dbReference>
<keyword evidence="6 8" id="KW-0131">Cell cycle</keyword>
<dbReference type="Gene3D" id="1.10.10.1460">
    <property type="match status" value="1"/>
</dbReference>
<evidence type="ECO:0000256" key="5">
    <source>
        <dbReference type="ARBA" id="ARBA00023242"/>
    </source>
</evidence>
<dbReference type="PANTHER" id="PTHR28124">
    <property type="entry name" value="DNA REPLICATION REGULATOR SLD2"/>
    <property type="match status" value="1"/>
</dbReference>
<dbReference type="GO" id="GO:0006270">
    <property type="term" value="P:DNA replication initiation"/>
    <property type="evidence" value="ECO:0007669"/>
    <property type="project" value="UniProtKB-UniRule"/>
</dbReference>
<feature type="compositionally biased region" description="Low complexity" evidence="9">
    <location>
        <begin position="510"/>
        <end position="526"/>
    </location>
</feature>
<dbReference type="CDD" id="cd22289">
    <property type="entry name" value="RecQL4_SLD2_NTD"/>
    <property type="match status" value="1"/>
</dbReference>
<feature type="compositionally biased region" description="Acidic residues" evidence="9">
    <location>
        <begin position="495"/>
        <end position="509"/>
    </location>
</feature>
<dbReference type="Pfam" id="PF11719">
    <property type="entry name" value="Drc1-Sld2"/>
    <property type="match status" value="1"/>
</dbReference>
<evidence type="ECO:0000256" key="6">
    <source>
        <dbReference type="ARBA" id="ARBA00023306"/>
    </source>
</evidence>
<dbReference type="STRING" id="1658172.A0A1B7NNY9"/>
<dbReference type="InterPro" id="IPR021110">
    <property type="entry name" value="DNA_rep_checkpnt_protein"/>
</dbReference>
<dbReference type="InterPro" id="IPR040203">
    <property type="entry name" value="Sld2"/>
</dbReference>
<evidence type="ECO:0000256" key="3">
    <source>
        <dbReference type="ARBA" id="ARBA00018363"/>
    </source>
</evidence>
<dbReference type="GO" id="GO:0000727">
    <property type="term" value="P:double-strand break repair via break-induced replication"/>
    <property type="evidence" value="ECO:0007669"/>
    <property type="project" value="TreeGrafter"/>
</dbReference>
<feature type="region of interest" description="Disordered" evidence="9">
    <location>
        <begin position="1"/>
        <end position="21"/>
    </location>
</feature>
<keyword evidence="4 8" id="KW-0235">DNA replication</keyword>
<feature type="compositionally biased region" description="Polar residues" evidence="9">
    <location>
        <begin position="547"/>
        <end position="557"/>
    </location>
</feature>
<feature type="compositionally biased region" description="Gly residues" evidence="9">
    <location>
        <begin position="271"/>
        <end position="280"/>
    </location>
</feature>
<dbReference type="GO" id="GO:1902977">
    <property type="term" value="P:mitotic DNA replication preinitiation complex assembly"/>
    <property type="evidence" value="ECO:0007669"/>
    <property type="project" value="TreeGrafter"/>
</dbReference>
<evidence type="ECO:0000256" key="7">
    <source>
        <dbReference type="ARBA" id="ARBA00025253"/>
    </source>
</evidence>
<dbReference type="GO" id="GO:0003688">
    <property type="term" value="F:DNA replication origin binding"/>
    <property type="evidence" value="ECO:0007669"/>
    <property type="project" value="TreeGrafter"/>
</dbReference>
<gene>
    <name evidence="10" type="ORF">ACJ72_07160</name>
</gene>
<keyword evidence="5 8" id="KW-0539">Nucleus</keyword>
<evidence type="ECO:0000313" key="11">
    <source>
        <dbReference type="Proteomes" id="UP000091918"/>
    </source>
</evidence>
<organism evidence="10 11">
    <name type="scientific">Emergomyces africanus</name>
    <dbReference type="NCBI Taxonomy" id="1955775"/>
    <lineage>
        <taxon>Eukaryota</taxon>
        <taxon>Fungi</taxon>
        <taxon>Dikarya</taxon>
        <taxon>Ascomycota</taxon>
        <taxon>Pezizomycotina</taxon>
        <taxon>Eurotiomycetes</taxon>
        <taxon>Eurotiomycetidae</taxon>
        <taxon>Onygenales</taxon>
        <taxon>Ajellomycetaceae</taxon>
        <taxon>Emergomyces</taxon>
    </lineage>
</organism>
<comment type="similarity">
    <text evidence="2 8">Belongs to the SLD2 family.</text>
</comment>
<feature type="compositionally biased region" description="Acidic residues" evidence="9">
    <location>
        <begin position="281"/>
        <end position="290"/>
    </location>
</feature>
<evidence type="ECO:0000256" key="4">
    <source>
        <dbReference type="ARBA" id="ARBA00022705"/>
    </source>
</evidence>
<protein>
    <recommendedName>
        <fullName evidence="3 8">DNA replication regulator SLD2</fullName>
    </recommendedName>
</protein>
<evidence type="ECO:0000313" key="10">
    <source>
        <dbReference type="EMBL" id="OAX78533.1"/>
    </source>
</evidence>
<dbReference type="AlphaFoldDB" id="A0A1B7NNY9"/>
<feature type="compositionally biased region" description="Basic residues" evidence="9">
    <location>
        <begin position="458"/>
        <end position="473"/>
    </location>
</feature>
<accession>A0A1B7NNY9</accession>
<name>A0A1B7NNY9_9EURO</name>
<sequence length="679" mass="73686">MSDQPPRETVSGIEEQSSSTLRAELKEWERSFSIANGGRKPGRDDIKNNPAISAKYKAYSRLRAQSSQADRSPAAPPTQAKTQRAKRKRASDGDTQEEHVTGPQFCSTPRKKPSSASKQHIPATPSRGDLVSATTTTSSPSSSNTNTRTNTRTRTQPHPSQLDPYDSPSTLRKLFSPSYHNHLEPHYSSSSSSSPLPLRAVIGPTPQRDGKALGLFDLLSVSGGSSRRDSAAATPSSRRPKGFDRHGDYRNSTMRTPSGRKRDRGRFNADGAGGDGGGGVDGDDDDGNEEYENFFSRARTPASSAKKFYLANFFATPPAYRYSTVIDGKVDSLDKEKGNIDNERGPEPNNAPGSCTPSFLRRRNLFSSSSLPANPRQHHGGILQPHDLSPVAVRMPQKLVGRGLSSIVQGLRDIQEERLDEELDVLREMEAERDNVVVVGGADDADGRATSISPSKTRQWKKKGQKRTTRRVIMKPVRTKPNPNPTTPEWPVTVAEEDEAGGGEGEDELAAILETQPQPPLLLLEPGANKENESSPDKGSTKEKPAANNSSELNYATDSDLDPGPDDNNYAASPSRPTGRRKEENITLTPTATATTTTNPNSNANVNANANPAKRKQATATKMATKKKPASSMDTVAEKQKRKPKQDAHANYRALKIRGKGSHARGGGRFAGARFGRRR</sequence>
<feature type="region of interest" description="Disordered" evidence="9">
    <location>
        <begin position="33"/>
        <end position="290"/>
    </location>
</feature>
<dbReference type="FunFam" id="1.10.10.1460:FF:000001">
    <property type="entry name" value="DNA replication regulator Sld2"/>
    <property type="match status" value="1"/>
</dbReference>
<feature type="compositionally biased region" description="Basic and acidic residues" evidence="9">
    <location>
        <begin position="528"/>
        <end position="545"/>
    </location>
</feature>